<feature type="transmembrane region" description="Helical" evidence="1">
    <location>
        <begin position="65"/>
        <end position="86"/>
    </location>
</feature>
<keyword evidence="1" id="KW-0472">Membrane</keyword>
<dbReference type="AlphaFoldDB" id="A0A1M6JQ03"/>
<keyword evidence="1" id="KW-0812">Transmembrane</keyword>
<organism evidence="2 3">
    <name type="scientific">Dethiosulfatibacter aminovorans DSM 17477</name>
    <dbReference type="NCBI Taxonomy" id="1121476"/>
    <lineage>
        <taxon>Bacteria</taxon>
        <taxon>Bacillati</taxon>
        <taxon>Bacillota</taxon>
        <taxon>Tissierellia</taxon>
        <taxon>Dethiosulfatibacter</taxon>
    </lineage>
</organism>
<evidence type="ECO:0000313" key="2">
    <source>
        <dbReference type="EMBL" id="SHJ48750.1"/>
    </source>
</evidence>
<proteinExistence type="predicted"/>
<feature type="transmembrane region" description="Helical" evidence="1">
    <location>
        <begin position="6"/>
        <end position="22"/>
    </location>
</feature>
<dbReference type="RefSeq" id="WP_073050086.1">
    <property type="nucleotide sequence ID" value="NZ_FQZL01000022.1"/>
</dbReference>
<evidence type="ECO:0000256" key="1">
    <source>
        <dbReference type="SAM" id="Phobius"/>
    </source>
</evidence>
<dbReference type="NCBIfam" id="TIGR03987">
    <property type="entry name" value="HsmA family protein"/>
    <property type="match status" value="1"/>
</dbReference>
<dbReference type="EMBL" id="FQZL01000022">
    <property type="protein sequence ID" value="SHJ48750.1"/>
    <property type="molecule type" value="Genomic_DNA"/>
</dbReference>
<keyword evidence="3" id="KW-1185">Reference proteome</keyword>
<dbReference type="OrthoDB" id="5396526at2"/>
<protein>
    <submittedName>
        <fullName evidence="2">TIGR03987 family protein</fullName>
    </submittedName>
</protein>
<feature type="transmembrane region" description="Helical" evidence="1">
    <location>
        <begin position="98"/>
        <end position="117"/>
    </location>
</feature>
<reference evidence="2 3" key="1">
    <citation type="submission" date="2016-11" db="EMBL/GenBank/DDBJ databases">
        <authorList>
            <person name="Jaros S."/>
            <person name="Januszkiewicz K."/>
            <person name="Wedrychowicz H."/>
        </authorList>
    </citation>
    <scope>NUCLEOTIDE SEQUENCE [LARGE SCALE GENOMIC DNA]</scope>
    <source>
        <strain evidence="2 3">DSM 17477</strain>
    </source>
</reference>
<keyword evidence="1" id="KW-1133">Transmembrane helix</keyword>
<dbReference type="InterPro" id="IPR023813">
    <property type="entry name" value="HsmA-like"/>
</dbReference>
<feature type="transmembrane region" description="Helical" evidence="1">
    <location>
        <begin position="34"/>
        <end position="53"/>
    </location>
</feature>
<dbReference type="STRING" id="1121476.SAMN02745751_02688"/>
<sequence>MLIMSIITMILALACYSIGVWGEKLSKRLTKQNLMFFWIGFIFDTTGTTMMSLMSDKFTFDIHGITGTLAILLMLFHATWATIVLVKKNTAQIIKFHKFSLFVWMIWLIPFMTGMVLKMI</sequence>
<gene>
    <name evidence="2" type="ORF">SAMN02745751_02688</name>
</gene>
<accession>A0A1M6JQ03</accession>
<dbReference type="Proteomes" id="UP000184052">
    <property type="component" value="Unassembled WGS sequence"/>
</dbReference>
<name>A0A1M6JQ03_9FIRM</name>
<evidence type="ECO:0000313" key="3">
    <source>
        <dbReference type="Proteomes" id="UP000184052"/>
    </source>
</evidence>